<evidence type="ECO:0000313" key="5">
    <source>
        <dbReference type="Proteomes" id="UP000663836"/>
    </source>
</evidence>
<reference evidence="4" key="1">
    <citation type="submission" date="2021-02" db="EMBL/GenBank/DDBJ databases">
        <authorList>
            <person name="Nowell W R."/>
        </authorList>
    </citation>
    <scope>NUCLEOTIDE SEQUENCE</scope>
</reference>
<protein>
    <recommendedName>
        <fullName evidence="3">ATPase AAA-type core domain-containing protein</fullName>
    </recommendedName>
</protein>
<evidence type="ECO:0000313" key="4">
    <source>
        <dbReference type="EMBL" id="CAF4381636.1"/>
    </source>
</evidence>
<evidence type="ECO:0000259" key="3">
    <source>
        <dbReference type="Pfam" id="PF00004"/>
    </source>
</evidence>
<dbReference type="GO" id="GO:0016887">
    <property type="term" value="F:ATP hydrolysis activity"/>
    <property type="evidence" value="ECO:0007669"/>
    <property type="project" value="InterPro"/>
</dbReference>
<dbReference type="Pfam" id="PF00004">
    <property type="entry name" value="AAA"/>
    <property type="match status" value="1"/>
</dbReference>
<dbReference type="InterPro" id="IPR050168">
    <property type="entry name" value="AAA_ATPase_domain"/>
</dbReference>
<keyword evidence="2" id="KW-0067">ATP-binding</keyword>
<sequence length="92" mass="10299">FFLINGLEIVSKSAGESESNLRKTFEEAEKNSPAIIFIDKLDAIAPKREKTHGEVEHPIVSQLLTLIDGFKQRSHVIVMATTRQRNLIDPAV</sequence>
<accession>A0A820MYF0</accession>
<organism evidence="4 5">
    <name type="scientific">Rotaria sordida</name>
    <dbReference type="NCBI Taxonomy" id="392033"/>
    <lineage>
        <taxon>Eukaryota</taxon>
        <taxon>Metazoa</taxon>
        <taxon>Spiralia</taxon>
        <taxon>Gnathifera</taxon>
        <taxon>Rotifera</taxon>
        <taxon>Eurotatoria</taxon>
        <taxon>Bdelloidea</taxon>
        <taxon>Philodinida</taxon>
        <taxon>Philodinidae</taxon>
        <taxon>Rotaria</taxon>
    </lineage>
</organism>
<dbReference type="InterPro" id="IPR003959">
    <property type="entry name" value="ATPase_AAA_core"/>
</dbReference>
<dbReference type="SUPFAM" id="SSF52540">
    <property type="entry name" value="P-loop containing nucleoside triphosphate hydrolases"/>
    <property type="match status" value="1"/>
</dbReference>
<dbReference type="AlphaFoldDB" id="A0A820MYF0"/>
<dbReference type="InterPro" id="IPR027417">
    <property type="entry name" value="P-loop_NTPase"/>
</dbReference>
<dbReference type="PANTHER" id="PTHR23077">
    <property type="entry name" value="AAA-FAMILY ATPASE"/>
    <property type="match status" value="1"/>
</dbReference>
<dbReference type="Gene3D" id="3.40.50.300">
    <property type="entry name" value="P-loop containing nucleotide triphosphate hydrolases"/>
    <property type="match status" value="1"/>
</dbReference>
<dbReference type="GO" id="GO:0005524">
    <property type="term" value="F:ATP binding"/>
    <property type="evidence" value="ECO:0007669"/>
    <property type="project" value="UniProtKB-KW"/>
</dbReference>
<feature type="non-terminal residue" evidence="4">
    <location>
        <position position="1"/>
    </location>
</feature>
<keyword evidence="1" id="KW-0547">Nucleotide-binding</keyword>
<feature type="non-terminal residue" evidence="4">
    <location>
        <position position="92"/>
    </location>
</feature>
<evidence type="ECO:0000256" key="2">
    <source>
        <dbReference type="ARBA" id="ARBA00022840"/>
    </source>
</evidence>
<name>A0A820MYF0_9BILA</name>
<evidence type="ECO:0000256" key="1">
    <source>
        <dbReference type="ARBA" id="ARBA00022741"/>
    </source>
</evidence>
<dbReference type="EMBL" id="CAJOBD010060607">
    <property type="protein sequence ID" value="CAF4381636.1"/>
    <property type="molecule type" value="Genomic_DNA"/>
</dbReference>
<gene>
    <name evidence="4" type="ORF">JBS370_LOCUS42870</name>
</gene>
<proteinExistence type="predicted"/>
<dbReference type="PANTHER" id="PTHR23077:SF171">
    <property type="entry name" value="NUCLEAR VALOSIN-CONTAINING PROTEIN-LIKE"/>
    <property type="match status" value="1"/>
</dbReference>
<feature type="domain" description="ATPase AAA-type core" evidence="3">
    <location>
        <begin position="1"/>
        <end position="91"/>
    </location>
</feature>
<dbReference type="Proteomes" id="UP000663836">
    <property type="component" value="Unassembled WGS sequence"/>
</dbReference>
<comment type="caution">
    <text evidence="4">The sequence shown here is derived from an EMBL/GenBank/DDBJ whole genome shotgun (WGS) entry which is preliminary data.</text>
</comment>